<evidence type="ECO:0000313" key="2">
    <source>
        <dbReference type="Proteomes" id="UP000284702"/>
    </source>
</evidence>
<gene>
    <name evidence="1" type="ORF">B5M09_013017</name>
</gene>
<organism evidence="1 2">
    <name type="scientific">Aphanomyces astaci</name>
    <name type="common">Crayfish plague agent</name>
    <dbReference type="NCBI Taxonomy" id="112090"/>
    <lineage>
        <taxon>Eukaryota</taxon>
        <taxon>Sar</taxon>
        <taxon>Stramenopiles</taxon>
        <taxon>Oomycota</taxon>
        <taxon>Saprolegniomycetes</taxon>
        <taxon>Saprolegniales</taxon>
        <taxon>Verrucalvaceae</taxon>
        <taxon>Aphanomyces</taxon>
    </lineage>
</organism>
<dbReference type="Proteomes" id="UP000284702">
    <property type="component" value="Unassembled WGS sequence"/>
</dbReference>
<protein>
    <submittedName>
        <fullName evidence="1">Uncharacterized protein</fullName>
    </submittedName>
</protein>
<comment type="caution">
    <text evidence="1">The sequence shown here is derived from an EMBL/GenBank/DDBJ whole genome shotgun (WGS) entry which is preliminary data.</text>
</comment>
<feature type="non-terminal residue" evidence="1">
    <location>
        <position position="1"/>
    </location>
</feature>
<name>A0A425D698_APHAT</name>
<evidence type="ECO:0000313" key="1">
    <source>
        <dbReference type="EMBL" id="RQM24651.1"/>
    </source>
</evidence>
<reference evidence="1" key="1">
    <citation type="submission" date="2018-07" db="EMBL/GenBank/DDBJ databases">
        <title>Annotation of Aphanomyces astaci genome assembly.</title>
        <authorList>
            <person name="Studholme D.J."/>
        </authorList>
    </citation>
    <scope>NUCLEOTIDE SEQUENCE [LARGE SCALE GENOMIC DNA]</scope>
    <source>
        <strain evidence="1">Pc</strain>
    </source>
</reference>
<keyword evidence="2" id="KW-1185">Reference proteome</keyword>
<proteinExistence type="predicted"/>
<dbReference type="VEuPathDB" id="FungiDB:H257_08146"/>
<dbReference type="EMBL" id="MZMZ02002667">
    <property type="protein sequence ID" value="RQM24651.1"/>
    <property type="molecule type" value="Genomic_DNA"/>
</dbReference>
<dbReference type="AlphaFoldDB" id="A0A425D698"/>
<sequence>EARIQSGESNTGGGYKCSQGFFVSAEGLNLLSEWGRGRYYALVHAGLAMWARGGPEKGYGCWSVKSEGGIAVPCDIDVWGGEVRAAKRSEDVVSSGKWWEAANADFGIHKCGGTGGMWVEEGGCGVVPAEAEAVLAFRGPVNTADGSPVVAWAMSSGHPGMALDDGVSCPKGAEGAHEVTRGSFGWIAVFELVEGEAVVEHTSILVDHNYRDVAEKRIPTSWRCPGLDGALEGVPDELLAVFEETPPEGKAAAFLADILYLASVVDDAELVVRRLE</sequence>
<accession>A0A425D698</accession>